<dbReference type="AlphaFoldDB" id="A0A804PEA0"/>
<sequence>MIDSFVDPCSLAQCLLSYTMNDQQLCHAHVVTHSCWDVARLGQAYGIARIKNHLSSSCLLLIDYIISLKLRGTSFHRYKPFFSSSCVPLIDYIISLKLGRVSFHRYKPLSYN</sequence>
<keyword evidence="2" id="KW-1185">Reference proteome</keyword>
<name>A0A804PEA0_MAIZE</name>
<dbReference type="Gramene" id="Zm00001eb230500_T001">
    <property type="protein sequence ID" value="Zm00001eb230500_P001"/>
    <property type="gene ID" value="Zm00001eb230500"/>
</dbReference>
<reference evidence="2" key="1">
    <citation type="journal article" date="2009" name="Science">
        <title>The B73 maize genome: complexity, diversity, and dynamics.</title>
        <authorList>
            <person name="Schnable P.S."/>
            <person name="Ware D."/>
            <person name="Fulton R.S."/>
            <person name="Stein J.C."/>
            <person name="Wei F."/>
            <person name="Pasternak S."/>
            <person name="Liang C."/>
            <person name="Zhang J."/>
            <person name="Fulton L."/>
            <person name="Graves T.A."/>
            <person name="Minx P."/>
            <person name="Reily A.D."/>
            <person name="Courtney L."/>
            <person name="Kruchowski S.S."/>
            <person name="Tomlinson C."/>
            <person name="Strong C."/>
            <person name="Delehaunty K."/>
            <person name="Fronick C."/>
            <person name="Courtney B."/>
            <person name="Rock S.M."/>
            <person name="Belter E."/>
            <person name="Du F."/>
            <person name="Kim K."/>
            <person name="Abbott R.M."/>
            <person name="Cotton M."/>
            <person name="Levy A."/>
            <person name="Marchetto P."/>
            <person name="Ochoa K."/>
            <person name="Jackson S.M."/>
            <person name="Gillam B."/>
            <person name="Chen W."/>
            <person name="Yan L."/>
            <person name="Higginbotham J."/>
            <person name="Cardenas M."/>
            <person name="Waligorski J."/>
            <person name="Applebaum E."/>
            <person name="Phelps L."/>
            <person name="Falcone J."/>
            <person name="Kanchi K."/>
            <person name="Thane T."/>
            <person name="Scimone A."/>
            <person name="Thane N."/>
            <person name="Henke J."/>
            <person name="Wang T."/>
            <person name="Ruppert J."/>
            <person name="Shah N."/>
            <person name="Rotter K."/>
            <person name="Hodges J."/>
            <person name="Ingenthron E."/>
            <person name="Cordes M."/>
            <person name="Kohlberg S."/>
            <person name="Sgro J."/>
            <person name="Delgado B."/>
            <person name="Mead K."/>
            <person name="Chinwalla A."/>
            <person name="Leonard S."/>
            <person name="Crouse K."/>
            <person name="Collura K."/>
            <person name="Kudrna D."/>
            <person name="Currie J."/>
            <person name="He R."/>
            <person name="Angelova A."/>
            <person name="Rajasekar S."/>
            <person name="Mueller T."/>
            <person name="Lomeli R."/>
            <person name="Scara G."/>
            <person name="Ko A."/>
            <person name="Delaney K."/>
            <person name="Wissotski M."/>
            <person name="Lopez G."/>
            <person name="Campos D."/>
            <person name="Braidotti M."/>
            <person name="Ashley E."/>
            <person name="Golser W."/>
            <person name="Kim H."/>
            <person name="Lee S."/>
            <person name="Lin J."/>
            <person name="Dujmic Z."/>
            <person name="Kim W."/>
            <person name="Talag J."/>
            <person name="Zuccolo A."/>
            <person name="Fan C."/>
            <person name="Sebastian A."/>
            <person name="Kramer M."/>
            <person name="Spiegel L."/>
            <person name="Nascimento L."/>
            <person name="Zutavern T."/>
            <person name="Miller B."/>
            <person name="Ambroise C."/>
            <person name="Muller S."/>
            <person name="Spooner W."/>
            <person name="Narechania A."/>
            <person name="Ren L."/>
            <person name="Wei S."/>
            <person name="Kumari S."/>
            <person name="Faga B."/>
            <person name="Levy M.J."/>
            <person name="McMahan L."/>
            <person name="Van Buren P."/>
            <person name="Vaughn M.W."/>
            <person name="Ying K."/>
            <person name="Yeh C.-T."/>
            <person name="Emrich S.J."/>
            <person name="Jia Y."/>
            <person name="Kalyanaraman A."/>
            <person name="Hsia A.-P."/>
            <person name="Barbazuk W.B."/>
            <person name="Baucom R.S."/>
            <person name="Brutnell T.P."/>
            <person name="Carpita N.C."/>
            <person name="Chaparro C."/>
            <person name="Chia J.-M."/>
            <person name="Deragon J.-M."/>
            <person name="Estill J.C."/>
            <person name="Fu Y."/>
            <person name="Jeddeloh J.A."/>
            <person name="Han Y."/>
            <person name="Lee H."/>
            <person name="Li P."/>
            <person name="Lisch D.R."/>
            <person name="Liu S."/>
            <person name="Liu Z."/>
            <person name="Nagel D.H."/>
            <person name="McCann M.C."/>
            <person name="SanMiguel P."/>
            <person name="Myers A.M."/>
            <person name="Nettleton D."/>
            <person name="Nguyen J."/>
            <person name="Penning B.W."/>
            <person name="Ponnala L."/>
            <person name="Schneider K.L."/>
            <person name="Schwartz D.C."/>
            <person name="Sharma A."/>
            <person name="Soderlund C."/>
            <person name="Springer N.M."/>
            <person name="Sun Q."/>
            <person name="Wang H."/>
            <person name="Waterman M."/>
            <person name="Westerman R."/>
            <person name="Wolfgruber T.K."/>
            <person name="Yang L."/>
            <person name="Yu Y."/>
            <person name="Zhang L."/>
            <person name="Zhou S."/>
            <person name="Zhu Q."/>
            <person name="Bennetzen J.L."/>
            <person name="Dawe R.K."/>
            <person name="Jiang J."/>
            <person name="Jiang N."/>
            <person name="Presting G.G."/>
            <person name="Wessler S.R."/>
            <person name="Aluru S."/>
            <person name="Martienssen R.A."/>
            <person name="Clifton S.W."/>
            <person name="McCombie W.R."/>
            <person name="Wing R.A."/>
            <person name="Wilson R.K."/>
        </authorList>
    </citation>
    <scope>NUCLEOTIDE SEQUENCE [LARGE SCALE GENOMIC DNA]</scope>
    <source>
        <strain evidence="2">cv. B73</strain>
    </source>
</reference>
<organism evidence="1 2">
    <name type="scientific">Zea mays</name>
    <name type="common">Maize</name>
    <dbReference type="NCBI Taxonomy" id="4577"/>
    <lineage>
        <taxon>Eukaryota</taxon>
        <taxon>Viridiplantae</taxon>
        <taxon>Streptophyta</taxon>
        <taxon>Embryophyta</taxon>
        <taxon>Tracheophyta</taxon>
        <taxon>Spermatophyta</taxon>
        <taxon>Magnoliopsida</taxon>
        <taxon>Liliopsida</taxon>
        <taxon>Poales</taxon>
        <taxon>Poaceae</taxon>
        <taxon>PACMAD clade</taxon>
        <taxon>Panicoideae</taxon>
        <taxon>Andropogonodae</taxon>
        <taxon>Andropogoneae</taxon>
        <taxon>Tripsacinae</taxon>
        <taxon>Zea</taxon>
    </lineage>
</organism>
<protein>
    <submittedName>
        <fullName evidence="1">Uncharacterized protein</fullName>
    </submittedName>
</protein>
<proteinExistence type="predicted"/>
<dbReference type="EnsemblPlants" id="Zm00001eb230500_T001">
    <property type="protein sequence ID" value="Zm00001eb230500_P001"/>
    <property type="gene ID" value="Zm00001eb230500"/>
</dbReference>
<dbReference type="InParanoid" id="A0A804PEA0"/>
<dbReference type="Proteomes" id="UP000007305">
    <property type="component" value="Chromosome 5"/>
</dbReference>
<evidence type="ECO:0000313" key="2">
    <source>
        <dbReference type="Proteomes" id="UP000007305"/>
    </source>
</evidence>
<accession>A0A804PEA0</accession>
<reference evidence="1" key="3">
    <citation type="submission" date="2021-05" db="UniProtKB">
        <authorList>
            <consortium name="EnsemblPlants"/>
        </authorList>
    </citation>
    <scope>IDENTIFICATION</scope>
    <source>
        <strain evidence="1">cv. B73</strain>
    </source>
</reference>
<reference evidence="1" key="2">
    <citation type="submission" date="2019-07" db="EMBL/GenBank/DDBJ databases">
        <authorList>
            <person name="Seetharam A."/>
            <person name="Woodhouse M."/>
            <person name="Cannon E."/>
        </authorList>
    </citation>
    <scope>NUCLEOTIDE SEQUENCE [LARGE SCALE GENOMIC DNA]</scope>
    <source>
        <strain evidence="1">cv. B73</strain>
    </source>
</reference>
<evidence type="ECO:0000313" key="1">
    <source>
        <dbReference type="EnsemblPlants" id="Zm00001eb230500_P001"/>
    </source>
</evidence>